<keyword evidence="2" id="KW-1003">Cell membrane</keyword>
<dbReference type="Pfam" id="PF11984">
    <property type="entry name" value="DUF3485"/>
    <property type="match status" value="1"/>
</dbReference>
<dbReference type="InterPro" id="IPR013426">
    <property type="entry name" value="EpsH-like"/>
</dbReference>
<feature type="transmembrane region" description="Helical" evidence="8">
    <location>
        <begin position="216"/>
        <end position="236"/>
    </location>
</feature>
<dbReference type="GO" id="GO:0005886">
    <property type="term" value="C:plasma membrane"/>
    <property type="evidence" value="ECO:0007669"/>
    <property type="project" value="UniProtKB-SubCell"/>
</dbReference>
<keyword evidence="4 8" id="KW-0812">Transmembrane</keyword>
<feature type="transmembrane region" description="Helical" evidence="8">
    <location>
        <begin position="297"/>
        <end position="316"/>
    </location>
</feature>
<feature type="transmembrane region" description="Helical" evidence="8">
    <location>
        <begin position="106"/>
        <end position="125"/>
    </location>
</feature>
<dbReference type="EMBL" id="CP051152">
    <property type="protein sequence ID" value="QJQ06516.1"/>
    <property type="molecule type" value="Genomic_DNA"/>
</dbReference>
<evidence type="ECO:0000313" key="11">
    <source>
        <dbReference type="Proteomes" id="UP000274350"/>
    </source>
</evidence>
<evidence type="ECO:0000256" key="7">
    <source>
        <dbReference type="ARBA" id="ARBA00023136"/>
    </source>
</evidence>
<dbReference type="EC" id="3.4.22.-" evidence="10"/>
<evidence type="ECO:0000259" key="9">
    <source>
        <dbReference type="Pfam" id="PF11984"/>
    </source>
</evidence>
<dbReference type="Proteomes" id="UP000274350">
    <property type="component" value="Chromosome"/>
</dbReference>
<evidence type="ECO:0000313" key="10">
    <source>
        <dbReference type="EMBL" id="QJQ06516.1"/>
    </source>
</evidence>
<comment type="subcellular location">
    <subcellularLocation>
        <location evidence="1">Cell membrane</location>
        <topology evidence="1">Multi-pass membrane protein</topology>
    </subcellularLocation>
</comment>
<dbReference type="KEGG" id="upi:EJG51_012410"/>
<keyword evidence="6 8" id="KW-1133">Transmembrane helix</keyword>
<feature type="transmembrane region" description="Helical" evidence="8">
    <location>
        <begin position="48"/>
        <end position="64"/>
    </location>
</feature>
<dbReference type="OrthoDB" id="9797363at2"/>
<feature type="transmembrane region" description="Helical" evidence="8">
    <location>
        <begin position="16"/>
        <end position="33"/>
    </location>
</feature>
<name>A0A6M4A5A1_9BURK</name>
<feature type="domain" description="Methanolan biosynthesis EpsI" evidence="9">
    <location>
        <begin position="306"/>
        <end position="499"/>
    </location>
</feature>
<keyword evidence="7 8" id="KW-0472">Membrane</keyword>
<dbReference type="InterPro" id="IPR026392">
    <property type="entry name" value="Exo/Archaeosortase_dom"/>
</dbReference>
<sequence>MKKGIALTETGSSFDWKWLAIAFALFAPFAVYFDTAKSIVNIWNTSDTFAHGYIIVPITLWLIWKRKHLILQIKIQPCWPALPVLAACGFGWLLAELADVQVVRQYMLVLMLPAIIVVVLGWRLAWAMAFPLAFLILAVPFGEIFMAPLINFTADFTVSALQLSGIPVLREGSNFSIPSGNWSVVEACSGLRYLISSFTLGCLYAYLTYRSPLRRISFILFSILVPIIANGLRAYMIVMIGHFSGMTLAVGVDHLIYGWLFFGLVMFFMFWIGSFWRETTETPAAPIDTDQRSAATSASVLAVLAVLVSIGIWPLYASVISRDNSHTAPVQITNFKSDWPEVVAFSDWKPSFPRAYAELDKAYQQGNQALGMYIGYYRSQSRSAGLISSVNQLVGSEDKNWHQTSSVIRDERLGQRQIRVIESRLKGNKESLLVWQWYWINDQAIVNLYQGKMLQAKEKLLMQGDDGAALFFYAAYQDNPDAARATLREFLSTHLNKLESRLIQSKQTQSN</sequence>
<protein>
    <submittedName>
        <fullName evidence="10">Exosortase A</fullName>
        <ecNumber evidence="10">3.4.22.-</ecNumber>
    </submittedName>
</protein>
<reference evidence="10 11" key="1">
    <citation type="journal article" date="2019" name="Int. J. Syst. Evol. Microbiol.">
        <title>Undibacterium piscinae sp. nov., isolated from Korean shiner intestine.</title>
        <authorList>
            <person name="Lee S.Y."/>
            <person name="Kang W."/>
            <person name="Kim P.S."/>
            <person name="Kim H.S."/>
            <person name="Sung H."/>
            <person name="Shin N.R."/>
            <person name="Whon T.W."/>
            <person name="Yun J.H."/>
            <person name="Lee J.Y."/>
            <person name="Lee J.Y."/>
            <person name="Jung M.J."/>
            <person name="Jeong Y.S."/>
            <person name="Tak E.J."/>
            <person name="Han J.E."/>
            <person name="Hyun D.W."/>
            <person name="Kang M.S."/>
            <person name="Lee K.E."/>
            <person name="Lee B.H."/>
            <person name="Bae J.W."/>
        </authorList>
    </citation>
    <scope>NUCLEOTIDE SEQUENCE [LARGE SCALE GENOMIC DNA]</scope>
    <source>
        <strain evidence="10 11">S11R28</strain>
    </source>
</reference>
<dbReference type="NCBIfam" id="TIGR02602">
    <property type="entry name" value="8TM_EpsH"/>
    <property type="match status" value="1"/>
</dbReference>
<dbReference type="InterPro" id="IPR019127">
    <property type="entry name" value="Exosortase"/>
</dbReference>
<evidence type="ECO:0000256" key="2">
    <source>
        <dbReference type="ARBA" id="ARBA00022475"/>
    </source>
</evidence>
<dbReference type="AlphaFoldDB" id="A0A6M4A5A1"/>
<keyword evidence="11" id="KW-1185">Reference proteome</keyword>
<evidence type="ECO:0000256" key="8">
    <source>
        <dbReference type="SAM" id="Phobius"/>
    </source>
</evidence>
<keyword evidence="3" id="KW-0645">Protease</keyword>
<feature type="transmembrane region" description="Helical" evidence="8">
    <location>
        <begin position="191"/>
        <end position="209"/>
    </location>
</feature>
<dbReference type="InterPro" id="IPR017540">
    <property type="entry name" value="Exosortase-1"/>
</dbReference>
<feature type="transmembrane region" description="Helical" evidence="8">
    <location>
        <begin position="132"/>
        <end position="154"/>
    </location>
</feature>
<keyword evidence="5 10" id="KW-0378">Hydrolase</keyword>
<dbReference type="NCBIfam" id="TIGR02914">
    <property type="entry name" value="EpsI_fam"/>
    <property type="match status" value="1"/>
</dbReference>
<feature type="transmembrane region" description="Helical" evidence="8">
    <location>
        <begin position="76"/>
        <end position="94"/>
    </location>
</feature>
<dbReference type="Pfam" id="PF09721">
    <property type="entry name" value="Exosortase_EpsH"/>
    <property type="match status" value="1"/>
</dbReference>
<gene>
    <name evidence="10" type="primary">xrtA</name>
    <name evidence="10" type="ORF">EJG51_012410</name>
</gene>
<dbReference type="NCBIfam" id="TIGR04178">
    <property type="entry name" value="exo_archaeo"/>
    <property type="match status" value="1"/>
</dbReference>
<evidence type="ECO:0000256" key="6">
    <source>
        <dbReference type="ARBA" id="ARBA00022989"/>
    </source>
</evidence>
<evidence type="ECO:0000256" key="1">
    <source>
        <dbReference type="ARBA" id="ARBA00004651"/>
    </source>
</evidence>
<evidence type="ECO:0000256" key="3">
    <source>
        <dbReference type="ARBA" id="ARBA00022670"/>
    </source>
</evidence>
<dbReference type="InterPro" id="IPR014263">
    <property type="entry name" value="Methanolan_biosynth_EpsI"/>
</dbReference>
<dbReference type="GO" id="GO:0008233">
    <property type="term" value="F:peptidase activity"/>
    <property type="evidence" value="ECO:0007669"/>
    <property type="project" value="UniProtKB-KW"/>
</dbReference>
<dbReference type="NCBIfam" id="TIGR03109">
    <property type="entry name" value="exosort_XrtA"/>
    <property type="match status" value="1"/>
</dbReference>
<accession>A0A6M4A5A1</accession>
<organism evidence="10 11">
    <name type="scientific">Undibacterium piscinae</name>
    <dbReference type="NCBI Taxonomy" id="2495591"/>
    <lineage>
        <taxon>Bacteria</taxon>
        <taxon>Pseudomonadati</taxon>
        <taxon>Pseudomonadota</taxon>
        <taxon>Betaproteobacteria</taxon>
        <taxon>Burkholderiales</taxon>
        <taxon>Oxalobacteraceae</taxon>
        <taxon>Undibacterium</taxon>
    </lineage>
</organism>
<evidence type="ECO:0000256" key="4">
    <source>
        <dbReference type="ARBA" id="ARBA00022692"/>
    </source>
</evidence>
<feature type="transmembrane region" description="Helical" evidence="8">
    <location>
        <begin position="256"/>
        <end position="276"/>
    </location>
</feature>
<proteinExistence type="predicted"/>
<dbReference type="GO" id="GO:0006508">
    <property type="term" value="P:proteolysis"/>
    <property type="evidence" value="ECO:0007669"/>
    <property type="project" value="UniProtKB-KW"/>
</dbReference>
<evidence type="ECO:0000256" key="5">
    <source>
        <dbReference type="ARBA" id="ARBA00022801"/>
    </source>
</evidence>